<evidence type="ECO:0000256" key="5">
    <source>
        <dbReference type="SAM" id="MobiDB-lite"/>
    </source>
</evidence>
<name>A0A4Y4DKJ9_GLUUR</name>
<accession>A0A4Y4DKJ9</accession>
<evidence type="ECO:0000259" key="7">
    <source>
        <dbReference type="PROSITE" id="PS51826"/>
    </source>
</evidence>
<dbReference type="AlphaFoldDB" id="A0A4Y4DKJ9"/>
<evidence type="ECO:0000256" key="2">
    <source>
        <dbReference type="ARBA" id="ARBA00007317"/>
    </source>
</evidence>
<evidence type="ECO:0000256" key="4">
    <source>
        <dbReference type="RuleBase" id="RU003423"/>
    </source>
</evidence>
<dbReference type="InterPro" id="IPR000089">
    <property type="entry name" value="Biotin_lipoyl"/>
</dbReference>
<dbReference type="EMBL" id="BJNY01000007">
    <property type="protein sequence ID" value="GED05822.1"/>
    <property type="molecule type" value="Genomic_DNA"/>
</dbReference>
<dbReference type="InterPro" id="IPR045257">
    <property type="entry name" value="E2/Pdx1"/>
</dbReference>
<protein>
    <recommendedName>
        <fullName evidence="4">Dihydrolipoamide acetyltransferase component of pyruvate dehydrogenase complex</fullName>
        <ecNumber evidence="4">2.3.1.-</ecNumber>
    </recommendedName>
</protein>
<dbReference type="PROSITE" id="PS50968">
    <property type="entry name" value="BIOTINYL_LIPOYL"/>
    <property type="match status" value="1"/>
</dbReference>
<feature type="domain" description="Peripheral subunit-binding (PSBD)" evidence="7">
    <location>
        <begin position="125"/>
        <end position="162"/>
    </location>
</feature>
<evidence type="ECO:0000256" key="3">
    <source>
        <dbReference type="ARBA" id="ARBA00022823"/>
    </source>
</evidence>
<comment type="caution">
    <text evidence="8">The sequence shown here is derived from an EMBL/GenBank/DDBJ whole genome shotgun (WGS) entry which is preliminary data.</text>
</comment>
<evidence type="ECO:0000313" key="9">
    <source>
        <dbReference type="Proteomes" id="UP000316612"/>
    </source>
</evidence>
<dbReference type="Gene3D" id="3.30.559.10">
    <property type="entry name" value="Chloramphenicol acetyltransferase-like domain"/>
    <property type="match status" value="1"/>
</dbReference>
<dbReference type="GO" id="GO:0045254">
    <property type="term" value="C:pyruvate dehydrogenase complex"/>
    <property type="evidence" value="ECO:0007669"/>
    <property type="project" value="InterPro"/>
</dbReference>
<dbReference type="RefSeq" id="WP_141363285.1">
    <property type="nucleotide sequence ID" value="NZ_BAAAJL010000003.1"/>
</dbReference>
<dbReference type="InterPro" id="IPR011053">
    <property type="entry name" value="Single_hybrid_motif"/>
</dbReference>
<keyword evidence="4 8" id="KW-0808">Transferase</keyword>
<dbReference type="Pfam" id="PF02817">
    <property type="entry name" value="E3_binding"/>
    <property type="match status" value="1"/>
</dbReference>
<dbReference type="EC" id="2.3.1.-" evidence="4"/>
<dbReference type="Proteomes" id="UP000316612">
    <property type="component" value="Unassembled WGS sequence"/>
</dbReference>
<feature type="domain" description="Lipoyl-binding" evidence="6">
    <location>
        <begin position="2"/>
        <end position="77"/>
    </location>
</feature>
<dbReference type="PANTHER" id="PTHR23151">
    <property type="entry name" value="DIHYDROLIPOAMIDE ACETYL/SUCCINYL-TRANSFERASE-RELATED"/>
    <property type="match status" value="1"/>
</dbReference>
<dbReference type="InterPro" id="IPR023213">
    <property type="entry name" value="CAT-like_dom_sf"/>
</dbReference>
<evidence type="ECO:0000256" key="1">
    <source>
        <dbReference type="ARBA" id="ARBA00001938"/>
    </source>
</evidence>
<feature type="compositionally biased region" description="Low complexity" evidence="5">
    <location>
        <begin position="98"/>
        <end position="119"/>
    </location>
</feature>
<dbReference type="OrthoDB" id="9805770at2"/>
<dbReference type="Gene3D" id="4.10.320.10">
    <property type="entry name" value="E3-binding domain"/>
    <property type="match status" value="1"/>
</dbReference>
<dbReference type="Gene3D" id="2.40.50.100">
    <property type="match status" value="1"/>
</dbReference>
<dbReference type="InterPro" id="IPR004167">
    <property type="entry name" value="PSBD"/>
</dbReference>
<evidence type="ECO:0000259" key="6">
    <source>
        <dbReference type="PROSITE" id="PS50968"/>
    </source>
</evidence>
<sequence>MASVITMPAIVADASSALLANWYKQPGDTIQAGEPLAEIETEKATVDYESEASGTLAQLLVAAGDEVAVGTPIAVLTQAADTEEQVAQALAQAGAGAGAQPAPAAAPEAAAPPAGAAGKQAERTFSSPLARRMAREHRIDLAQLEGSGPSGRIVRSDVEKAIAASAPASSAAPSPAEAQQPAAATAPAAAPSAAELPAGATRIELTRMRKAIARRLTESKSTVPHFYLSQDIEVDALLALRQQLKAASPARITVNDLILKAVAHALIEVPAANACWNGGSITQFSTADISVAIATDTGLVTPVLRGAQAMSLGAVSSTVADFAARAKNNALNPAELAGGSFTVSNLGMFGTQQFTAILNPPQAGILAVGAAAQRPVVKDGQLQVATVMTCTLSADHRVMDGAVAAQLLAAIQRNLEQPLSLLV</sequence>
<dbReference type="InterPro" id="IPR001078">
    <property type="entry name" value="2-oxoacid_DH_actylTfrase"/>
</dbReference>
<dbReference type="Pfam" id="PF00364">
    <property type="entry name" value="Biotin_lipoyl"/>
    <property type="match status" value="1"/>
</dbReference>
<organism evidence="8 9">
    <name type="scientific">Glutamicibacter uratoxydans</name>
    <name type="common">Arthrobacter uratoxydans</name>
    <dbReference type="NCBI Taxonomy" id="43667"/>
    <lineage>
        <taxon>Bacteria</taxon>
        <taxon>Bacillati</taxon>
        <taxon>Actinomycetota</taxon>
        <taxon>Actinomycetes</taxon>
        <taxon>Micrococcales</taxon>
        <taxon>Micrococcaceae</taxon>
        <taxon>Glutamicibacter</taxon>
    </lineage>
</organism>
<dbReference type="SUPFAM" id="SSF51230">
    <property type="entry name" value="Single hybrid motif"/>
    <property type="match status" value="1"/>
</dbReference>
<reference evidence="8 9" key="1">
    <citation type="submission" date="2019-06" db="EMBL/GenBank/DDBJ databases">
        <title>Whole genome shotgun sequence of Glutamicibacter uratoxydans NBRC 15515.</title>
        <authorList>
            <person name="Hosoyama A."/>
            <person name="Uohara A."/>
            <person name="Ohji S."/>
            <person name="Ichikawa N."/>
        </authorList>
    </citation>
    <scope>NUCLEOTIDE SEQUENCE [LARGE SCALE GENOMIC DNA]</scope>
    <source>
        <strain evidence="8 9">NBRC 15515</strain>
    </source>
</reference>
<dbReference type="Pfam" id="PF00198">
    <property type="entry name" value="2-oxoacid_dh"/>
    <property type="match status" value="1"/>
</dbReference>
<evidence type="ECO:0000313" key="8">
    <source>
        <dbReference type="EMBL" id="GED05822.1"/>
    </source>
</evidence>
<dbReference type="SUPFAM" id="SSF47005">
    <property type="entry name" value="Peripheral subunit-binding domain of 2-oxo acid dehydrogenase complex"/>
    <property type="match status" value="1"/>
</dbReference>
<dbReference type="SUPFAM" id="SSF52777">
    <property type="entry name" value="CoA-dependent acyltransferases"/>
    <property type="match status" value="1"/>
</dbReference>
<dbReference type="CDD" id="cd06849">
    <property type="entry name" value="lipoyl_domain"/>
    <property type="match status" value="1"/>
</dbReference>
<comment type="cofactor">
    <cofactor evidence="1 4">
        <name>(R)-lipoate</name>
        <dbReference type="ChEBI" id="CHEBI:83088"/>
    </cofactor>
</comment>
<feature type="region of interest" description="Disordered" evidence="5">
    <location>
        <begin position="165"/>
        <end position="195"/>
    </location>
</feature>
<keyword evidence="4" id="KW-0012">Acyltransferase</keyword>
<comment type="similarity">
    <text evidence="2 4">Belongs to the 2-oxoacid dehydrogenase family.</text>
</comment>
<gene>
    <name evidence="8" type="ORF">AUR04nite_13540</name>
</gene>
<dbReference type="GO" id="GO:0006086">
    <property type="term" value="P:pyruvate decarboxylation to acetyl-CoA"/>
    <property type="evidence" value="ECO:0007669"/>
    <property type="project" value="InterPro"/>
</dbReference>
<proteinExistence type="inferred from homology"/>
<keyword evidence="9" id="KW-1185">Reference proteome</keyword>
<dbReference type="PANTHER" id="PTHR23151:SF90">
    <property type="entry name" value="DIHYDROLIPOYLLYSINE-RESIDUE ACETYLTRANSFERASE COMPONENT OF PYRUVATE DEHYDROGENASE COMPLEX, MITOCHONDRIAL-RELATED"/>
    <property type="match status" value="1"/>
</dbReference>
<feature type="region of interest" description="Disordered" evidence="5">
    <location>
        <begin position="98"/>
        <end position="123"/>
    </location>
</feature>
<dbReference type="GO" id="GO:0016746">
    <property type="term" value="F:acyltransferase activity"/>
    <property type="evidence" value="ECO:0007669"/>
    <property type="project" value="UniProtKB-KW"/>
</dbReference>
<keyword evidence="8" id="KW-0670">Pyruvate</keyword>
<dbReference type="PROSITE" id="PS51826">
    <property type="entry name" value="PSBD"/>
    <property type="match status" value="1"/>
</dbReference>
<keyword evidence="3 4" id="KW-0450">Lipoyl</keyword>
<dbReference type="InterPro" id="IPR036625">
    <property type="entry name" value="E3-bd_dom_sf"/>
</dbReference>